<evidence type="ECO:0000313" key="6">
    <source>
        <dbReference type="Proteomes" id="UP000569202"/>
    </source>
</evidence>
<dbReference type="PANTHER" id="PTHR34596:SF2">
    <property type="entry name" value="CHITOPORIN"/>
    <property type="match status" value="1"/>
</dbReference>
<keyword evidence="3 4" id="KW-0732">Signal</keyword>
<gene>
    <name evidence="5" type="ORF">HLH17_03500</name>
</gene>
<evidence type="ECO:0000313" key="5">
    <source>
        <dbReference type="EMBL" id="NNH76759.1"/>
    </source>
</evidence>
<dbReference type="Proteomes" id="UP000569202">
    <property type="component" value="Unassembled WGS sequence"/>
</dbReference>
<evidence type="ECO:0000256" key="1">
    <source>
        <dbReference type="ARBA" id="ARBA00009075"/>
    </source>
</evidence>
<evidence type="ECO:0000256" key="3">
    <source>
        <dbReference type="ARBA" id="ARBA00022729"/>
    </source>
</evidence>
<dbReference type="Gene3D" id="2.40.160.10">
    <property type="entry name" value="Porin"/>
    <property type="match status" value="1"/>
</dbReference>
<dbReference type="PANTHER" id="PTHR34596">
    <property type="entry name" value="CHITOPORIN"/>
    <property type="match status" value="1"/>
</dbReference>
<feature type="chain" id="PRO_5030966706" evidence="4">
    <location>
        <begin position="24"/>
        <end position="433"/>
    </location>
</feature>
<feature type="signal peptide" evidence="4">
    <location>
        <begin position="1"/>
        <end position="23"/>
    </location>
</feature>
<dbReference type="RefSeq" id="WP_171539879.1">
    <property type="nucleotide sequence ID" value="NZ_JABERL010000008.1"/>
</dbReference>
<dbReference type="AlphaFoldDB" id="A0A7Y2WA31"/>
<protein>
    <submittedName>
        <fullName evidence="5">Outer membrane porin, OprD family</fullName>
    </submittedName>
</protein>
<comment type="similarity">
    <text evidence="1">Belongs to the outer membrane porin (Opr) (TC 1.B.25) family.</text>
</comment>
<evidence type="ECO:0000256" key="2">
    <source>
        <dbReference type="ARBA" id="ARBA00022448"/>
    </source>
</evidence>
<dbReference type="EMBL" id="JABERL010000008">
    <property type="protein sequence ID" value="NNH76759.1"/>
    <property type="molecule type" value="Genomic_DNA"/>
</dbReference>
<sequence>MQKAQKLTLAVLIQAALISTAYASEQSESKGFMEDAKGSVLFRTGFIDRDKKNVVPGTDTRSSAQSAIFDLESGYTKGIVGFGVGIVGDASLKLGDNKHAGNQMIPRETLNGEEQAGDTYDHWARGGANVKARISNTEVRYGTQVLDLPVLASNTGRMVPEYFEGVLATSREINGLELTAGKFTKNQMSEQINTDGNQLDRAVVWGAKYKFNDAFNASYYGLDSKNALERHYVNANYKQALANDSSLTYDFSGYHTEFDEQATTYSSTIGNEDVSGRSNNIWAISGTYNTGAHNLMLAYQQNTGNTGYDYGQNADGFQSVYLPNSYLSDFVGNHEKSAQVQYNLDFGKLGVPGLNWTTAYVYGWDIKVAGTADEGKENEFFNQVKYTVQSGFAKDASLRVRNSIYRANNAYENAYIGDTNEWRIFLDIPVKLF</sequence>
<organism evidence="5 6">
    <name type="scientific">Acinetobacter terrae</name>
    <dbReference type="NCBI Taxonomy" id="2731247"/>
    <lineage>
        <taxon>Bacteria</taxon>
        <taxon>Pseudomonadati</taxon>
        <taxon>Pseudomonadota</taxon>
        <taxon>Gammaproteobacteria</taxon>
        <taxon>Moraxellales</taxon>
        <taxon>Moraxellaceae</taxon>
        <taxon>Acinetobacter</taxon>
        <taxon>Acinetobacter Taxon 24</taxon>
    </lineage>
</organism>
<dbReference type="InterPro" id="IPR005318">
    <property type="entry name" value="OM_porin_bac"/>
</dbReference>
<dbReference type="GO" id="GO:0016020">
    <property type="term" value="C:membrane"/>
    <property type="evidence" value="ECO:0007669"/>
    <property type="project" value="InterPro"/>
</dbReference>
<dbReference type="Pfam" id="PF03573">
    <property type="entry name" value="OprD"/>
    <property type="match status" value="1"/>
</dbReference>
<reference evidence="5 6" key="1">
    <citation type="submission" date="2020-04" db="EMBL/GenBank/DDBJ databases">
        <title>Acinetobacter Taxon 24.</title>
        <authorList>
            <person name="Nemec A."/>
            <person name="Radolfova-Krizova L."/>
            <person name="Higgins P.G."/>
            <person name="Spanelova P."/>
        </authorList>
    </citation>
    <scope>NUCLEOTIDE SEQUENCE [LARGE SCALE GENOMIC DNA]</scope>
    <source>
        <strain evidence="5 6">ANC 5380</strain>
    </source>
</reference>
<keyword evidence="2" id="KW-0813">Transport</keyword>
<accession>A0A7Y2WA31</accession>
<proteinExistence type="inferred from homology"/>
<comment type="caution">
    <text evidence="5">The sequence shown here is derived from an EMBL/GenBank/DDBJ whole genome shotgun (WGS) entry which is preliminary data.</text>
</comment>
<dbReference type="GO" id="GO:0015288">
    <property type="term" value="F:porin activity"/>
    <property type="evidence" value="ECO:0007669"/>
    <property type="project" value="TreeGrafter"/>
</dbReference>
<dbReference type="InterPro" id="IPR023614">
    <property type="entry name" value="Porin_dom_sf"/>
</dbReference>
<name>A0A7Y2WA31_9GAMM</name>
<evidence type="ECO:0000256" key="4">
    <source>
        <dbReference type="SAM" id="SignalP"/>
    </source>
</evidence>